<dbReference type="Gene3D" id="1.10.10.10">
    <property type="entry name" value="Winged helix-like DNA-binding domain superfamily/Winged helix DNA-binding domain"/>
    <property type="match status" value="1"/>
</dbReference>
<gene>
    <name evidence="6" type="ORF">H9638_05995</name>
</gene>
<dbReference type="InterPro" id="IPR008920">
    <property type="entry name" value="TF_FadR/GntR_C"/>
</dbReference>
<protein>
    <submittedName>
        <fullName evidence="6">GntR family transcriptional regulator</fullName>
    </submittedName>
</protein>
<dbReference type="SUPFAM" id="SSF46785">
    <property type="entry name" value="Winged helix' DNA-binding domain"/>
    <property type="match status" value="1"/>
</dbReference>
<dbReference type="InterPro" id="IPR036390">
    <property type="entry name" value="WH_DNA-bd_sf"/>
</dbReference>
<feature type="region of interest" description="Disordered" evidence="4">
    <location>
        <begin position="1"/>
        <end position="38"/>
    </location>
</feature>
<dbReference type="PANTHER" id="PTHR43537">
    <property type="entry name" value="TRANSCRIPTIONAL REGULATOR, GNTR FAMILY"/>
    <property type="match status" value="1"/>
</dbReference>
<dbReference type="RefSeq" id="WP_191746268.1">
    <property type="nucleotide sequence ID" value="NZ_JACSQC010000002.1"/>
</dbReference>
<accession>A0ABR8YGV6</accession>
<dbReference type="InterPro" id="IPR000524">
    <property type="entry name" value="Tscrpt_reg_HTH_GntR"/>
</dbReference>
<feature type="compositionally biased region" description="Polar residues" evidence="4">
    <location>
        <begin position="25"/>
        <end position="36"/>
    </location>
</feature>
<dbReference type="SUPFAM" id="SSF48008">
    <property type="entry name" value="GntR ligand-binding domain-like"/>
    <property type="match status" value="1"/>
</dbReference>
<evidence type="ECO:0000259" key="5">
    <source>
        <dbReference type="PROSITE" id="PS50949"/>
    </source>
</evidence>
<evidence type="ECO:0000313" key="7">
    <source>
        <dbReference type="Proteomes" id="UP000652763"/>
    </source>
</evidence>
<organism evidence="6 7">
    <name type="scientific">Arthrobacter pullicola</name>
    <dbReference type="NCBI Taxonomy" id="2762224"/>
    <lineage>
        <taxon>Bacteria</taxon>
        <taxon>Bacillati</taxon>
        <taxon>Actinomycetota</taxon>
        <taxon>Actinomycetes</taxon>
        <taxon>Micrococcales</taxon>
        <taxon>Micrococcaceae</taxon>
        <taxon>Arthrobacter</taxon>
    </lineage>
</organism>
<keyword evidence="3" id="KW-0804">Transcription</keyword>
<comment type="caution">
    <text evidence="6">The sequence shown here is derived from an EMBL/GenBank/DDBJ whole genome shotgun (WGS) entry which is preliminary data.</text>
</comment>
<dbReference type="EMBL" id="JACSQC010000002">
    <property type="protein sequence ID" value="MBD8043362.1"/>
    <property type="molecule type" value="Genomic_DNA"/>
</dbReference>
<keyword evidence="7" id="KW-1185">Reference proteome</keyword>
<dbReference type="InterPro" id="IPR011711">
    <property type="entry name" value="GntR_C"/>
</dbReference>
<evidence type="ECO:0000256" key="3">
    <source>
        <dbReference type="ARBA" id="ARBA00023163"/>
    </source>
</evidence>
<keyword evidence="2" id="KW-0238">DNA-binding</keyword>
<dbReference type="Gene3D" id="1.20.120.530">
    <property type="entry name" value="GntR ligand-binding domain-like"/>
    <property type="match status" value="1"/>
</dbReference>
<evidence type="ECO:0000313" key="6">
    <source>
        <dbReference type="EMBL" id="MBD8043362.1"/>
    </source>
</evidence>
<keyword evidence="1" id="KW-0805">Transcription regulation</keyword>
<evidence type="ECO:0000256" key="4">
    <source>
        <dbReference type="SAM" id="MobiDB-lite"/>
    </source>
</evidence>
<dbReference type="Proteomes" id="UP000652763">
    <property type="component" value="Unassembled WGS sequence"/>
</dbReference>
<dbReference type="CDD" id="cd07377">
    <property type="entry name" value="WHTH_GntR"/>
    <property type="match status" value="1"/>
</dbReference>
<dbReference type="InterPro" id="IPR036388">
    <property type="entry name" value="WH-like_DNA-bd_sf"/>
</dbReference>
<sequence length="246" mass="27129">MTPADNVLPLPTGPPTGRPVAGASMDTNNPTPQSQPERIRGMIRRQIIRAELRPGQIFTEPDLAREYGVSKTPVREALQMLTVEGLVNVLPRKGYMVRSLSFHDVREVMDLRLILEPPLAAAAARNVTADLVTDLRSLVENQFRDGNTLEDRLAAARDFHVTCSQASRNTRAAAVDRALTDEVMRFYHLMPTAHDHFASAEEQAAHEAIFDAVATGNAEAAQELMHNHLLESNAAMIRTFYNAGPL</sequence>
<dbReference type="PANTHER" id="PTHR43537:SF24">
    <property type="entry name" value="GLUCONATE OPERON TRANSCRIPTIONAL REPRESSOR"/>
    <property type="match status" value="1"/>
</dbReference>
<evidence type="ECO:0000256" key="2">
    <source>
        <dbReference type="ARBA" id="ARBA00023125"/>
    </source>
</evidence>
<dbReference type="PRINTS" id="PR00035">
    <property type="entry name" value="HTHGNTR"/>
</dbReference>
<dbReference type="PROSITE" id="PS50949">
    <property type="entry name" value="HTH_GNTR"/>
    <property type="match status" value="1"/>
</dbReference>
<dbReference type="SMART" id="SM00895">
    <property type="entry name" value="FCD"/>
    <property type="match status" value="1"/>
</dbReference>
<dbReference type="Pfam" id="PF07729">
    <property type="entry name" value="FCD"/>
    <property type="match status" value="1"/>
</dbReference>
<feature type="domain" description="HTH gntR-type" evidence="5">
    <location>
        <begin position="33"/>
        <end position="100"/>
    </location>
</feature>
<evidence type="ECO:0000256" key="1">
    <source>
        <dbReference type="ARBA" id="ARBA00023015"/>
    </source>
</evidence>
<dbReference type="Pfam" id="PF00392">
    <property type="entry name" value="GntR"/>
    <property type="match status" value="1"/>
</dbReference>
<dbReference type="SMART" id="SM00345">
    <property type="entry name" value="HTH_GNTR"/>
    <property type="match status" value="1"/>
</dbReference>
<name>A0ABR8YGV6_9MICC</name>
<reference evidence="6 7" key="1">
    <citation type="submission" date="2020-08" db="EMBL/GenBank/DDBJ databases">
        <title>A Genomic Blueprint of the Chicken Gut Microbiome.</title>
        <authorList>
            <person name="Gilroy R."/>
            <person name="Ravi A."/>
            <person name="Getino M."/>
            <person name="Pursley I."/>
            <person name="Horton D.L."/>
            <person name="Alikhan N.-F."/>
            <person name="Baker D."/>
            <person name="Gharbi K."/>
            <person name="Hall N."/>
            <person name="Watson M."/>
            <person name="Adriaenssens E.M."/>
            <person name="Foster-Nyarko E."/>
            <person name="Jarju S."/>
            <person name="Secka A."/>
            <person name="Antonio M."/>
            <person name="Oren A."/>
            <person name="Chaudhuri R."/>
            <person name="La Ragione R.M."/>
            <person name="Hildebrand F."/>
            <person name="Pallen M.J."/>
        </authorList>
    </citation>
    <scope>NUCLEOTIDE SEQUENCE [LARGE SCALE GENOMIC DNA]</scope>
    <source>
        <strain evidence="6 7">Sa2BUA2</strain>
    </source>
</reference>
<proteinExistence type="predicted"/>